<dbReference type="Proteomes" id="UP000257323">
    <property type="component" value="Unassembled WGS sequence"/>
</dbReference>
<dbReference type="EMBL" id="QUAH01000014">
    <property type="protein sequence ID" value="RFT15019.1"/>
    <property type="molecule type" value="Genomic_DNA"/>
</dbReference>
<comment type="caution">
    <text evidence="1">The sequence shown here is derived from an EMBL/GenBank/DDBJ whole genome shotgun (WGS) entry which is preliminary data.</text>
</comment>
<dbReference type="Gene3D" id="2.40.160.60">
    <property type="entry name" value="Outer membrane protein transport protein (OMPP1/FadL/TodX)"/>
    <property type="match status" value="1"/>
</dbReference>
<evidence type="ECO:0000313" key="2">
    <source>
        <dbReference type="Proteomes" id="UP000257323"/>
    </source>
</evidence>
<accession>A0A3E2BJU4</accession>
<evidence type="ECO:0008006" key="3">
    <source>
        <dbReference type="Google" id="ProtNLM"/>
    </source>
</evidence>
<name>A0A3E2BJU4_9BACT</name>
<gene>
    <name evidence="1" type="ORF">OP8BY_1129</name>
</gene>
<sequence length="424" mass="46977">MRNNKEVKRFEDKSRMISCLNRFQVVLLLAGLTVMAAGSVFAQDYYYNRDYTFVFTPLGFTNHSGPGYAAALGMGAVSFSQSGVMAGFYNPAVIGLETKNEIFLGGSFSHAFTRLYALTEDGSEELRFKADSWKPEAGSLLFNIKKLRLAAGYGYFHNLSRPALSYSNYYPYTTELMNLNQEGNVHSLLLAASYPVSSKFAVGFSAGYVFGKVQSEFSRESDWLYGISREYNLKGIFYSVGLVFIPDERLRLGFSVRPAIHYRTEAVNTVSYFGGDTEELNVKLLQEPTVFLAGILFMPVENLKLAADLSLWGWGGVPRTSFPWFYSSTELVEAPQTRENAVRLNLGSEYTVRISSGDSGDYLKIRAGYILDPGDLNSRQFLATGLGVQIGGIGLDLAAIVPLVPYLPDKVYSTVVNLGLSYNF</sequence>
<dbReference type="AlphaFoldDB" id="A0A3E2BJU4"/>
<dbReference type="SUPFAM" id="SSF56935">
    <property type="entry name" value="Porins"/>
    <property type="match status" value="1"/>
</dbReference>
<protein>
    <recommendedName>
        <fullName evidence="3">PorV/PorQ family protein</fullName>
    </recommendedName>
</protein>
<evidence type="ECO:0000313" key="1">
    <source>
        <dbReference type="EMBL" id="RFT15019.1"/>
    </source>
</evidence>
<organism evidence="1 2">
    <name type="scientific">Candidatus Saccharicenans subterraneus</name>
    <dbReference type="NCBI Taxonomy" id="2508984"/>
    <lineage>
        <taxon>Bacteria</taxon>
        <taxon>Candidatus Aminicenantota</taxon>
        <taxon>Candidatus Aminicenantia</taxon>
        <taxon>Candidatus Aminicenantales</taxon>
        <taxon>Candidatus Saccharicenantaceae</taxon>
        <taxon>Candidatus Saccharicenans</taxon>
    </lineage>
</organism>
<reference evidence="1 2" key="1">
    <citation type="submission" date="2018-08" db="EMBL/GenBank/DDBJ databases">
        <title>Genome analysis of the thermophilic bacterium of the candidate phylum Aminicenantes from deep subsurface aquifer revealed its physiology and ecological role.</title>
        <authorList>
            <person name="Kadnikov V.V."/>
            <person name="Mardanov A.V."/>
            <person name="Beletsky A.V."/>
            <person name="Karnachuk O.V."/>
            <person name="Ravin N.V."/>
        </authorList>
    </citation>
    <scope>NUCLEOTIDE SEQUENCE [LARGE SCALE GENOMIC DNA]</scope>
    <source>
        <strain evidence="1">BY38</strain>
    </source>
</reference>
<proteinExistence type="predicted"/>